<comment type="caution">
    <text evidence="1">The sequence shown here is derived from an EMBL/GenBank/DDBJ whole genome shotgun (WGS) entry which is preliminary data.</text>
</comment>
<dbReference type="EMBL" id="JADBEM010000001">
    <property type="protein sequence ID" value="MBE1604325.1"/>
    <property type="molecule type" value="Genomic_DNA"/>
</dbReference>
<gene>
    <name evidence="1" type="ORF">HEB94_001173</name>
</gene>
<dbReference type="InterPro" id="IPR029039">
    <property type="entry name" value="Flavoprotein-like_sf"/>
</dbReference>
<dbReference type="AlphaFoldDB" id="A0A927MP78"/>
<sequence length="60" mass="6760">MRAVVLNCTLKPSPQESNTELLARVVMDEFCYLGVEVDHVRVVDLRNHPAWRRTSGCGCS</sequence>
<protein>
    <submittedName>
        <fullName evidence="1">Multimeric flavodoxin WrbA</fullName>
    </submittedName>
</protein>
<reference evidence="1" key="1">
    <citation type="submission" date="2020-10" db="EMBL/GenBank/DDBJ databases">
        <title>Sequencing the genomes of 1000 actinobacteria strains.</title>
        <authorList>
            <person name="Klenk H.-P."/>
        </authorList>
    </citation>
    <scope>NUCLEOTIDE SEQUENCE</scope>
    <source>
        <strain evidence="1">DSM 45354</strain>
    </source>
</reference>
<keyword evidence="2" id="KW-1185">Reference proteome</keyword>
<evidence type="ECO:0000313" key="1">
    <source>
        <dbReference type="EMBL" id="MBE1604325.1"/>
    </source>
</evidence>
<name>A0A927MP78_9ACTN</name>
<proteinExistence type="predicted"/>
<dbReference type="RefSeq" id="WP_202896153.1">
    <property type="nucleotide sequence ID" value="NZ_BAABJL010000105.1"/>
</dbReference>
<dbReference type="Proteomes" id="UP000638648">
    <property type="component" value="Unassembled WGS sequence"/>
</dbReference>
<evidence type="ECO:0000313" key="2">
    <source>
        <dbReference type="Proteomes" id="UP000638648"/>
    </source>
</evidence>
<dbReference type="SUPFAM" id="SSF52218">
    <property type="entry name" value="Flavoproteins"/>
    <property type="match status" value="1"/>
</dbReference>
<organism evidence="1 2">
    <name type="scientific">Actinopolymorpha pittospori</name>
    <dbReference type="NCBI Taxonomy" id="648752"/>
    <lineage>
        <taxon>Bacteria</taxon>
        <taxon>Bacillati</taxon>
        <taxon>Actinomycetota</taxon>
        <taxon>Actinomycetes</taxon>
        <taxon>Propionibacteriales</taxon>
        <taxon>Actinopolymorphaceae</taxon>
        <taxon>Actinopolymorpha</taxon>
    </lineage>
</organism>
<accession>A0A927MP78</accession>